<dbReference type="RefSeq" id="WP_119747998.1">
    <property type="nucleotide sequence ID" value="NZ_QZCG01000005.1"/>
</dbReference>
<dbReference type="GO" id="GO:0016887">
    <property type="term" value="F:ATP hydrolysis activity"/>
    <property type="evidence" value="ECO:0007669"/>
    <property type="project" value="InterPro"/>
</dbReference>
<dbReference type="PROSITE" id="PS50893">
    <property type="entry name" value="ABC_TRANSPORTER_2"/>
    <property type="match status" value="1"/>
</dbReference>
<dbReference type="InterPro" id="IPR036640">
    <property type="entry name" value="ABC1_TM_sf"/>
</dbReference>
<keyword evidence="2 7" id="KW-0812">Transmembrane</keyword>
<dbReference type="PANTHER" id="PTHR24221">
    <property type="entry name" value="ATP-BINDING CASSETTE SUB-FAMILY B"/>
    <property type="match status" value="1"/>
</dbReference>
<evidence type="ECO:0000259" key="9">
    <source>
        <dbReference type="PROSITE" id="PS50929"/>
    </source>
</evidence>
<evidence type="ECO:0000256" key="4">
    <source>
        <dbReference type="ARBA" id="ARBA00022840"/>
    </source>
</evidence>
<evidence type="ECO:0000313" key="11">
    <source>
        <dbReference type="Proteomes" id="UP000284202"/>
    </source>
</evidence>
<keyword evidence="11" id="KW-1185">Reference proteome</keyword>
<dbReference type="Proteomes" id="UP000284202">
    <property type="component" value="Unassembled WGS sequence"/>
</dbReference>
<dbReference type="GO" id="GO:1904680">
    <property type="term" value="F:peptide transmembrane transporter activity"/>
    <property type="evidence" value="ECO:0007669"/>
    <property type="project" value="InterPro"/>
</dbReference>
<evidence type="ECO:0000256" key="1">
    <source>
        <dbReference type="ARBA" id="ARBA00004651"/>
    </source>
</evidence>
<dbReference type="Pfam" id="PF00664">
    <property type="entry name" value="ABC_membrane"/>
    <property type="match status" value="1"/>
</dbReference>
<sequence>MTAAPAPDRQSLRAMLILLRPYRLRLSLAMLAGIVSGFAMTALLATISTAIGGQASAGLAHLLLAYCGAGLLAIAASVISDLGTNAVGQRLVADLRCGLSEQILHAPIDQLERYRLHRLQTVLNGDIDMISMFAFNVAPLSAALAITLGCLAWLAWLAPLAFLIACACLILSALVQSRVRDKGIAGFERARDDEDRLQHSFNALALGAKELRLDRPRRLALFTDEIRATAQRIRHTQMGAIGYYALGRSAGSLLFFGMIAVLLSWRDTGFASGAVLGSFVLILLYVKGPIDQLIGTLPVIHRAQIAFGRIADLSRRFHSAESDLLTPPHEQATPAFIGRISLRNASYRFTEDRPDHRNGFTLGPVDLDIPQGRITFITGDNGSGKTTLLKILLGLYLPQNGALELDGMPVTDANRDDYRQLFASVLSDFHLFRQITGNPTETQARHAAELLDLLGLTGKVAIREDAFSTTDLSTGQRKRLAFVQACVTGRPVLVFDEWAADQDPAFRHLFYTRLLPDLRRDGRTLIVISHDDRYFHIADQRLHMSAGRIVTTEHADTIRQEGLQA</sequence>
<dbReference type="InterPro" id="IPR039421">
    <property type="entry name" value="Type_1_exporter"/>
</dbReference>
<dbReference type="GO" id="GO:0005524">
    <property type="term" value="F:ATP binding"/>
    <property type="evidence" value="ECO:0007669"/>
    <property type="project" value="UniProtKB-KW"/>
</dbReference>
<keyword evidence="4" id="KW-0067">ATP-binding</keyword>
<protein>
    <submittedName>
        <fullName evidence="10">Cyclic peptide export ABC transporter</fullName>
    </submittedName>
</protein>
<dbReference type="AlphaFoldDB" id="A0A418SY54"/>
<dbReference type="Pfam" id="PF00005">
    <property type="entry name" value="ABC_tran"/>
    <property type="match status" value="1"/>
</dbReference>
<dbReference type="SUPFAM" id="SSF52540">
    <property type="entry name" value="P-loop containing nucleoside triphosphate hydrolases"/>
    <property type="match status" value="1"/>
</dbReference>
<feature type="transmembrane region" description="Helical" evidence="7">
    <location>
        <begin position="241"/>
        <end position="263"/>
    </location>
</feature>
<dbReference type="InterPro" id="IPR003439">
    <property type="entry name" value="ABC_transporter-like_ATP-bd"/>
</dbReference>
<feature type="transmembrane region" description="Helical" evidence="7">
    <location>
        <begin position="26"/>
        <end position="47"/>
    </location>
</feature>
<feature type="transmembrane region" description="Helical" evidence="7">
    <location>
        <begin position="133"/>
        <end position="154"/>
    </location>
</feature>
<dbReference type="GO" id="GO:0005886">
    <property type="term" value="C:plasma membrane"/>
    <property type="evidence" value="ECO:0007669"/>
    <property type="project" value="UniProtKB-SubCell"/>
</dbReference>
<evidence type="ECO:0000256" key="6">
    <source>
        <dbReference type="ARBA" id="ARBA00023136"/>
    </source>
</evidence>
<comment type="caution">
    <text evidence="10">The sequence shown here is derived from an EMBL/GenBank/DDBJ whole genome shotgun (WGS) entry which is preliminary data.</text>
</comment>
<dbReference type="Gene3D" id="1.20.1560.10">
    <property type="entry name" value="ABC transporter type 1, transmembrane domain"/>
    <property type="match status" value="1"/>
</dbReference>
<comment type="subcellular location">
    <subcellularLocation>
        <location evidence="1">Cell membrane</location>
        <topology evidence="1">Multi-pass membrane protein</topology>
    </subcellularLocation>
</comment>
<keyword evidence="3" id="KW-0547">Nucleotide-binding</keyword>
<dbReference type="NCBIfam" id="TIGR01194">
    <property type="entry name" value="cyc_pep_trnsptr"/>
    <property type="match status" value="1"/>
</dbReference>
<dbReference type="SUPFAM" id="SSF90123">
    <property type="entry name" value="ABC transporter transmembrane region"/>
    <property type="match status" value="1"/>
</dbReference>
<dbReference type="InterPro" id="IPR027417">
    <property type="entry name" value="P-loop_NTPase"/>
</dbReference>
<dbReference type="InterPro" id="IPR011527">
    <property type="entry name" value="ABC1_TM_dom"/>
</dbReference>
<evidence type="ECO:0000259" key="8">
    <source>
        <dbReference type="PROSITE" id="PS50893"/>
    </source>
</evidence>
<gene>
    <name evidence="10" type="ORF">D3P04_08940</name>
</gene>
<accession>A0A418SY54</accession>
<dbReference type="SMART" id="SM00382">
    <property type="entry name" value="AAA"/>
    <property type="match status" value="1"/>
</dbReference>
<dbReference type="OrthoDB" id="9760776at2"/>
<name>A0A418SY54_9RHOB</name>
<keyword evidence="5 7" id="KW-1133">Transmembrane helix</keyword>
<evidence type="ECO:0000256" key="3">
    <source>
        <dbReference type="ARBA" id="ARBA00022741"/>
    </source>
</evidence>
<evidence type="ECO:0000313" key="10">
    <source>
        <dbReference type="EMBL" id="RJE85866.1"/>
    </source>
</evidence>
<evidence type="ECO:0000256" key="7">
    <source>
        <dbReference type="SAM" id="Phobius"/>
    </source>
</evidence>
<dbReference type="Gene3D" id="3.40.50.300">
    <property type="entry name" value="P-loop containing nucleotide triphosphate hydrolases"/>
    <property type="match status" value="1"/>
</dbReference>
<dbReference type="PROSITE" id="PS50929">
    <property type="entry name" value="ABC_TM1F"/>
    <property type="match status" value="1"/>
</dbReference>
<dbReference type="PANTHER" id="PTHR24221:SF654">
    <property type="entry name" value="ATP-BINDING CASSETTE SUB-FAMILY B MEMBER 6"/>
    <property type="match status" value="1"/>
</dbReference>
<dbReference type="EMBL" id="QZCG01000005">
    <property type="protein sequence ID" value="RJE85866.1"/>
    <property type="molecule type" value="Genomic_DNA"/>
</dbReference>
<feature type="transmembrane region" description="Helical" evidence="7">
    <location>
        <begin position="269"/>
        <end position="286"/>
    </location>
</feature>
<feature type="transmembrane region" description="Helical" evidence="7">
    <location>
        <begin position="59"/>
        <end position="80"/>
    </location>
</feature>
<feature type="domain" description="ABC transporter" evidence="8">
    <location>
        <begin position="342"/>
        <end position="565"/>
    </location>
</feature>
<dbReference type="InterPro" id="IPR005898">
    <property type="entry name" value="Cyc_pep_transpt_SyrD/YojI"/>
</dbReference>
<keyword evidence="6 7" id="KW-0472">Membrane</keyword>
<dbReference type="GO" id="GO:0034040">
    <property type="term" value="F:ATPase-coupled lipid transmembrane transporter activity"/>
    <property type="evidence" value="ECO:0007669"/>
    <property type="project" value="TreeGrafter"/>
</dbReference>
<proteinExistence type="predicted"/>
<feature type="domain" description="ABC transmembrane type-1" evidence="9">
    <location>
        <begin position="26"/>
        <end position="302"/>
    </location>
</feature>
<dbReference type="GO" id="GO:0015833">
    <property type="term" value="P:peptide transport"/>
    <property type="evidence" value="ECO:0007669"/>
    <property type="project" value="InterPro"/>
</dbReference>
<dbReference type="InterPro" id="IPR003593">
    <property type="entry name" value="AAA+_ATPase"/>
</dbReference>
<evidence type="ECO:0000256" key="5">
    <source>
        <dbReference type="ARBA" id="ARBA00022989"/>
    </source>
</evidence>
<dbReference type="GO" id="GO:0140359">
    <property type="term" value="F:ABC-type transporter activity"/>
    <property type="evidence" value="ECO:0007669"/>
    <property type="project" value="InterPro"/>
</dbReference>
<evidence type="ECO:0000256" key="2">
    <source>
        <dbReference type="ARBA" id="ARBA00022692"/>
    </source>
</evidence>
<reference evidence="11" key="1">
    <citation type="submission" date="2018-09" db="EMBL/GenBank/DDBJ databases">
        <title>Acidovorax cavernicola nov. sp. isolated from Gruta de las Maravillas (Aracena, Spain).</title>
        <authorList>
            <person name="Jurado V."/>
            <person name="Gutierrez-Patricio S."/>
            <person name="Gonzalez-Pimentel J.L."/>
            <person name="Miller A.Z."/>
            <person name="Laiz L."/>
            <person name="Saiz-Jimenez C."/>
        </authorList>
    </citation>
    <scope>NUCLEOTIDE SEQUENCE [LARGE SCALE GENOMIC DNA]</scope>
    <source>
        <strain evidence="11">1011MAR3C25</strain>
    </source>
</reference>
<feature type="transmembrane region" description="Helical" evidence="7">
    <location>
        <begin position="160"/>
        <end position="179"/>
    </location>
</feature>
<organism evidence="10 11">
    <name type="scientific">Paracoccus onubensis</name>
    <dbReference type="NCBI Taxonomy" id="1675788"/>
    <lineage>
        <taxon>Bacteria</taxon>
        <taxon>Pseudomonadati</taxon>
        <taxon>Pseudomonadota</taxon>
        <taxon>Alphaproteobacteria</taxon>
        <taxon>Rhodobacterales</taxon>
        <taxon>Paracoccaceae</taxon>
        <taxon>Paracoccus</taxon>
    </lineage>
</organism>